<proteinExistence type="predicted"/>
<accession>A0AAD9TN80</accession>
<dbReference type="Proteomes" id="UP001280121">
    <property type="component" value="Unassembled WGS sequence"/>
</dbReference>
<reference evidence="2" key="1">
    <citation type="journal article" date="2023" name="Plant J.">
        <title>Genome sequences and population genomics provide insights into the demographic history, inbreeding, and mutation load of two 'living fossil' tree species of Dipteronia.</title>
        <authorList>
            <person name="Feng Y."/>
            <person name="Comes H.P."/>
            <person name="Chen J."/>
            <person name="Zhu S."/>
            <person name="Lu R."/>
            <person name="Zhang X."/>
            <person name="Li P."/>
            <person name="Qiu J."/>
            <person name="Olsen K.M."/>
            <person name="Qiu Y."/>
        </authorList>
    </citation>
    <scope>NUCLEOTIDE SEQUENCE</scope>
    <source>
        <strain evidence="2">KIB01</strain>
    </source>
</reference>
<organism evidence="2 3">
    <name type="scientific">Dipteronia dyeriana</name>
    <dbReference type="NCBI Taxonomy" id="168575"/>
    <lineage>
        <taxon>Eukaryota</taxon>
        <taxon>Viridiplantae</taxon>
        <taxon>Streptophyta</taxon>
        <taxon>Embryophyta</taxon>
        <taxon>Tracheophyta</taxon>
        <taxon>Spermatophyta</taxon>
        <taxon>Magnoliopsida</taxon>
        <taxon>eudicotyledons</taxon>
        <taxon>Gunneridae</taxon>
        <taxon>Pentapetalae</taxon>
        <taxon>rosids</taxon>
        <taxon>malvids</taxon>
        <taxon>Sapindales</taxon>
        <taxon>Sapindaceae</taxon>
        <taxon>Hippocastanoideae</taxon>
        <taxon>Acereae</taxon>
        <taxon>Dipteronia</taxon>
    </lineage>
</organism>
<feature type="region of interest" description="Disordered" evidence="1">
    <location>
        <begin position="38"/>
        <end position="77"/>
    </location>
</feature>
<keyword evidence="3" id="KW-1185">Reference proteome</keyword>
<evidence type="ECO:0000256" key="1">
    <source>
        <dbReference type="SAM" id="MobiDB-lite"/>
    </source>
</evidence>
<comment type="caution">
    <text evidence="2">The sequence shown here is derived from an EMBL/GenBank/DDBJ whole genome shotgun (WGS) entry which is preliminary data.</text>
</comment>
<feature type="compositionally biased region" description="Polar residues" evidence="1">
    <location>
        <begin position="55"/>
        <end position="65"/>
    </location>
</feature>
<sequence>MLEFKALVHAPIIMHRSDKQDAEFKAFEILSHDSKTRVTTFSQEGQSQSSMSMDGTWTDSSVSRQTTDETREYSSSSVHPDINLLYMISGNWRAKI</sequence>
<name>A0AAD9TN80_9ROSI</name>
<dbReference type="AlphaFoldDB" id="A0AAD9TN80"/>
<protein>
    <submittedName>
        <fullName evidence="2">Uncharacterized protein</fullName>
    </submittedName>
</protein>
<evidence type="ECO:0000313" key="2">
    <source>
        <dbReference type="EMBL" id="KAK2638689.1"/>
    </source>
</evidence>
<evidence type="ECO:0000313" key="3">
    <source>
        <dbReference type="Proteomes" id="UP001280121"/>
    </source>
</evidence>
<dbReference type="EMBL" id="JANJYI010000008">
    <property type="protein sequence ID" value="KAK2638689.1"/>
    <property type="molecule type" value="Genomic_DNA"/>
</dbReference>
<gene>
    <name evidence="2" type="ORF">Ddye_026484</name>
</gene>